<dbReference type="EMBL" id="CP016181">
    <property type="protein sequence ID" value="AWX99471.1"/>
    <property type="molecule type" value="Genomic_DNA"/>
</dbReference>
<gene>
    <name evidence="1" type="ORF">A8139_05265</name>
</gene>
<accession>A0A2Z4PPP1</accession>
<dbReference type="Proteomes" id="UP000249898">
    <property type="component" value="Chromosome"/>
</dbReference>
<evidence type="ECO:0008006" key="3">
    <source>
        <dbReference type="Google" id="ProtNLM"/>
    </source>
</evidence>
<evidence type="ECO:0000313" key="2">
    <source>
        <dbReference type="Proteomes" id="UP000249898"/>
    </source>
</evidence>
<dbReference type="RefSeq" id="WP_112136245.1">
    <property type="nucleotide sequence ID" value="NZ_CP016181.1"/>
</dbReference>
<evidence type="ECO:0000313" key="1">
    <source>
        <dbReference type="EMBL" id="AWX99471.1"/>
    </source>
</evidence>
<sequence length="111" mass="12260">MSKFEKWKLIINECKSSTLTQTAFCQQEGIKLSTLHYWIRIVKKSAEPASLISKENTSDRSIKIPTVSTPFPENNQKADISIGCVNVVIPACHVAALLISLHQAGVLHDQA</sequence>
<protein>
    <recommendedName>
        <fullName evidence="3">Transposase</fullName>
    </recommendedName>
</protein>
<dbReference type="NCBIfam" id="NF047593">
    <property type="entry name" value="IS66_ISAeme5_TnpA"/>
    <property type="match status" value="1"/>
</dbReference>
<organism evidence="1 2">
    <name type="scientific">Marinomonas primoryensis</name>
    <dbReference type="NCBI Taxonomy" id="178399"/>
    <lineage>
        <taxon>Bacteria</taxon>
        <taxon>Pseudomonadati</taxon>
        <taxon>Pseudomonadota</taxon>
        <taxon>Gammaproteobacteria</taxon>
        <taxon>Oceanospirillales</taxon>
        <taxon>Oceanospirillaceae</taxon>
        <taxon>Marinomonas</taxon>
    </lineage>
</organism>
<dbReference type="OrthoDB" id="5878741at2"/>
<proteinExistence type="predicted"/>
<name>A0A2Z4PPP1_9GAMM</name>
<dbReference type="AlphaFoldDB" id="A0A2Z4PPP1"/>
<reference evidence="1 2" key="1">
    <citation type="submission" date="2016-06" db="EMBL/GenBank/DDBJ databases">
        <title>The sequenced genome of the ice-adhering bacterium Marinomonas primoryensis, from Antarctica.</title>
        <authorList>
            <person name="Graham L."/>
            <person name="Vance T.D.R."/>
            <person name="Davies P.L."/>
        </authorList>
    </citation>
    <scope>NUCLEOTIDE SEQUENCE [LARGE SCALE GENOMIC DNA]</scope>
    <source>
        <strain evidence="1 2">AceL</strain>
    </source>
</reference>